<feature type="chain" id="PRO_5031454041" evidence="1">
    <location>
        <begin position="19"/>
        <end position="82"/>
    </location>
</feature>
<name>A0A7U2I687_PHANO</name>
<proteinExistence type="predicted"/>
<keyword evidence="1" id="KW-0732">Signal</keyword>
<protein>
    <submittedName>
        <fullName evidence="2">Uncharacterized protein</fullName>
    </submittedName>
</protein>
<sequence>MGWWLCLWLSASPALCSCVSFKLDRIAGFRMKVDDDETGNDGFAFGYWQASYYVHVHGMTYDSIRFNDNNFYALPLHLLCPC</sequence>
<dbReference type="VEuPathDB" id="FungiDB:JI435_120580"/>
<dbReference type="AlphaFoldDB" id="A0A7U2I687"/>
<organism evidence="2 3">
    <name type="scientific">Phaeosphaeria nodorum (strain SN15 / ATCC MYA-4574 / FGSC 10173)</name>
    <name type="common">Glume blotch fungus</name>
    <name type="synonym">Parastagonospora nodorum</name>
    <dbReference type="NCBI Taxonomy" id="321614"/>
    <lineage>
        <taxon>Eukaryota</taxon>
        <taxon>Fungi</taxon>
        <taxon>Dikarya</taxon>
        <taxon>Ascomycota</taxon>
        <taxon>Pezizomycotina</taxon>
        <taxon>Dothideomycetes</taxon>
        <taxon>Pleosporomycetidae</taxon>
        <taxon>Pleosporales</taxon>
        <taxon>Pleosporineae</taxon>
        <taxon>Phaeosphaeriaceae</taxon>
        <taxon>Parastagonospora</taxon>
    </lineage>
</organism>
<evidence type="ECO:0000256" key="1">
    <source>
        <dbReference type="SAM" id="SignalP"/>
    </source>
</evidence>
<dbReference type="EMBL" id="CP069034">
    <property type="protein sequence ID" value="QRD01387.1"/>
    <property type="molecule type" value="Genomic_DNA"/>
</dbReference>
<evidence type="ECO:0000313" key="2">
    <source>
        <dbReference type="EMBL" id="QRD01387.1"/>
    </source>
</evidence>
<keyword evidence="3" id="KW-1185">Reference proteome</keyword>
<reference evidence="3" key="1">
    <citation type="journal article" date="2021" name="BMC Genomics">
        <title>Chromosome-level genome assembly and manually-curated proteome of model necrotroph Parastagonospora nodorum Sn15 reveals a genome-wide trove of candidate effector homologs, and redundancy of virulence-related functions within an accessory chromosome.</title>
        <authorList>
            <person name="Bertazzoni S."/>
            <person name="Jones D.A.B."/>
            <person name="Phan H.T."/>
            <person name="Tan K.-C."/>
            <person name="Hane J.K."/>
        </authorList>
    </citation>
    <scope>NUCLEOTIDE SEQUENCE [LARGE SCALE GENOMIC DNA]</scope>
    <source>
        <strain evidence="3">SN15 / ATCC MYA-4574 / FGSC 10173)</strain>
    </source>
</reference>
<dbReference type="Proteomes" id="UP000663193">
    <property type="component" value="Chromosome 12"/>
</dbReference>
<feature type="signal peptide" evidence="1">
    <location>
        <begin position="1"/>
        <end position="18"/>
    </location>
</feature>
<accession>A0A7U2I687</accession>
<gene>
    <name evidence="2" type="ORF">JI435_120580</name>
</gene>
<evidence type="ECO:0000313" key="3">
    <source>
        <dbReference type="Proteomes" id="UP000663193"/>
    </source>
</evidence>